<dbReference type="OrthoDB" id="5817128at2"/>
<reference evidence="1 2" key="1">
    <citation type="submission" date="2016-12" db="EMBL/GenBank/DDBJ databases">
        <title>Diversity of luminous bacteria.</title>
        <authorList>
            <person name="Yoshizawa S."/>
            <person name="Kogure K."/>
        </authorList>
    </citation>
    <scope>NUCLEOTIDE SEQUENCE [LARGE SCALE GENOMIC DNA]</scope>
    <source>
        <strain evidence="1 2">LC1-200</strain>
    </source>
</reference>
<name>A0A2S7VYF7_PHOAN</name>
<comment type="caution">
    <text evidence="1">The sequence shown here is derived from an EMBL/GenBank/DDBJ whole genome shotgun (WGS) entry which is preliminary data.</text>
</comment>
<sequence length="126" mass="13917">MSNFNLYTALLPCFDCRQQKAEASLGWLTPAMHEAVLAQVNTIITASNDYPDDLVTTITCSVDEAKYYLLLNAFAYSEEEMQTTGVDPDDLVEIEKEIKANKNADGMIELEHDIALQGCTTCCPDA</sequence>
<protein>
    <submittedName>
        <fullName evidence="1">Uncharacterized protein</fullName>
    </submittedName>
</protein>
<dbReference type="Proteomes" id="UP000238730">
    <property type="component" value="Unassembled WGS sequence"/>
</dbReference>
<accession>A0A2S7VYF7</accession>
<gene>
    <name evidence="1" type="ORF">BTO08_06870</name>
</gene>
<dbReference type="AlphaFoldDB" id="A0A2S7VYF7"/>
<dbReference type="EMBL" id="MSCJ01000001">
    <property type="protein sequence ID" value="PQJ67140.1"/>
    <property type="molecule type" value="Genomic_DNA"/>
</dbReference>
<dbReference type="RefSeq" id="WP_105060410.1">
    <property type="nucleotide sequence ID" value="NZ_MSCJ01000001.1"/>
</dbReference>
<evidence type="ECO:0000313" key="2">
    <source>
        <dbReference type="Proteomes" id="UP000238730"/>
    </source>
</evidence>
<organism evidence="1 2">
    <name type="scientific">Photobacterium angustum</name>
    <dbReference type="NCBI Taxonomy" id="661"/>
    <lineage>
        <taxon>Bacteria</taxon>
        <taxon>Pseudomonadati</taxon>
        <taxon>Pseudomonadota</taxon>
        <taxon>Gammaproteobacteria</taxon>
        <taxon>Vibrionales</taxon>
        <taxon>Vibrionaceae</taxon>
        <taxon>Photobacterium</taxon>
    </lineage>
</organism>
<evidence type="ECO:0000313" key="1">
    <source>
        <dbReference type="EMBL" id="PQJ67140.1"/>
    </source>
</evidence>
<proteinExistence type="predicted"/>